<dbReference type="PANTHER" id="PTHR12835:SF5">
    <property type="entry name" value="BIOTIN--PROTEIN LIGASE"/>
    <property type="match status" value="1"/>
</dbReference>
<dbReference type="PROSITE" id="PS51733">
    <property type="entry name" value="BPL_LPL_CATALYTIC"/>
    <property type="match status" value="1"/>
</dbReference>
<dbReference type="InterPro" id="IPR004408">
    <property type="entry name" value="Biotin_CoA_COase_ligase"/>
</dbReference>
<dbReference type="EC" id="6.3.4.15" evidence="3"/>
<dbReference type="InterPro" id="IPR036390">
    <property type="entry name" value="WH_DNA-bd_sf"/>
</dbReference>
<keyword evidence="3" id="KW-0067">ATP-binding</keyword>
<name>A0A0R2FR09_9LACO</name>
<feature type="binding site" evidence="3">
    <location>
        <position position="190"/>
    </location>
    <ligand>
        <name>biotin</name>
        <dbReference type="ChEBI" id="CHEBI:57586"/>
    </ligand>
</feature>
<dbReference type="PATRIC" id="fig|1618.3.peg.1140"/>
<dbReference type="PANTHER" id="PTHR12835">
    <property type="entry name" value="BIOTIN PROTEIN LIGASE"/>
    <property type="match status" value="1"/>
</dbReference>
<keyword evidence="3" id="KW-0805">Transcription regulation</keyword>
<dbReference type="GO" id="GO:0005737">
    <property type="term" value="C:cytoplasm"/>
    <property type="evidence" value="ECO:0007669"/>
    <property type="project" value="TreeGrafter"/>
</dbReference>
<evidence type="ECO:0000256" key="3">
    <source>
        <dbReference type="HAMAP-Rule" id="MF_00978"/>
    </source>
</evidence>
<dbReference type="NCBIfam" id="TIGR00121">
    <property type="entry name" value="birA_ligase"/>
    <property type="match status" value="1"/>
</dbReference>
<dbReference type="Gene3D" id="2.30.30.100">
    <property type="match status" value="1"/>
</dbReference>
<dbReference type="EMBL" id="JQAR01000025">
    <property type="protein sequence ID" value="KRN27133.1"/>
    <property type="molecule type" value="Genomic_DNA"/>
</dbReference>
<keyword evidence="3" id="KW-0804">Transcription</keyword>
<protein>
    <recommendedName>
        <fullName evidence="3">Bifunctional ligase/repressor BirA</fullName>
    </recommendedName>
    <alternativeName>
        <fullName evidence="3">Biotin--[acetyl-CoA-carboxylase] ligase</fullName>
        <ecNumber evidence="3">6.3.4.15</ecNumber>
    </alternativeName>
    <alternativeName>
        <fullName evidence="3">Biotin--protein ligase</fullName>
    </alternativeName>
    <alternativeName>
        <fullName evidence="3">Biotin-[acetyl-CoA carboxylase] synthetase</fullName>
    </alternativeName>
</protein>
<dbReference type="Pfam" id="PF03099">
    <property type="entry name" value="BPL_LplA_LipB"/>
    <property type="match status" value="1"/>
</dbReference>
<evidence type="ECO:0000256" key="2">
    <source>
        <dbReference type="ARBA" id="ARBA00023267"/>
    </source>
</evidence>
<evidence type="ECO:0000259" key="4">
    <source>
        <dbReference type="PROSITE" id="PS51733"/>
    </source>
</evidence>
<proteinExistence type="inferred from homology"/>
<dbReference type="InterPro" id="IPR045864">
    <property type="entry name" value="aa-tRNA-synth_II/BPL/LPL"/>
</dbReference>
<feature type="domain" description="BPL/LPL catalytic" evidence="4">
    <location>
        <begin position="78"/>
        <end position="266"/>
    </location>
</feature>
<dbReference type="Pfam" id="PF02237">
    <property type="entry name" value="BPL_C"/>
    <property type="match status" value="1"/>
</dbReference>
<evidence type="ECO:0000256" key="1">
    <source>
        <dbReference type="ARBA" id="ARBA00022598"/>
    </source>
</evidence>
<dbReference type="InterPro" id="IPR030855">
    <property type="entry name" value="Bifunct_BirA"/>
</dbReference>
<dbReference type="Proteomes" id="UP000051727">
    <property type="component" value="Unassembled WGS sequence"/>
</dbReference>
<comment type="caution">
    <text evidence="3">Lacks conserved residue(s) required for the propagation of feature annotation.</text>
</comment>
<dbReference type="Gene3D" id="3.30.930.10">
    <property type="entry name" value="Bira Bifunctional Protein, Domain 2"/>
    <property type="match status" value="1"/>
</dbReference>
<keyword evidence="1 3" id="KW-0436">Ligase</keyword>
<evidence type="ECO:0000313" key="5">
    <source>
        <dbReference type="EMBL" id="KRN27133.1"/>
    </source>
</evidence>
<dbReference type="InterPro" id="IPR036388">
    <property type="entry name" value="WH-like_DNA-bd_sf"/>
</dbReference>
<gene>
    <name evidence="3" type="primary">birA</name>
    <name evidence="5" type="ORF">IV36_GL001128</name>
</gene>
<comment type="catalytic activity">
    <reaction evidence="3">
        <text>biotin + L-lysyl-[protein] + ATP = N(6)-biotinyl-L-lysyl-[protein] + AMP + diphosphate + H(+)</text>
        <dbReference type="Rhea" id="RHEA:11756"/>
        <dbReference type="Rhea" id="RHEA-COMP:9752"/>
        <dbReference type="Rhea" id="RHEA-COMP:10505"/>
        <dbReference type="ChEBI" id="CHEBI:15378"/>
        <dbReference type="ChEBI" id="CHEBI:29969"/>
        <dbReference type="ChEBI" id="CHEBI:30616"/>
        <dbReference type="ChEBI" id="CHEBI:33019"/>
        <dbReference type="ChEBI" id="CHEBI:57586"/>
        <dbReference type="ChEBI" id="CHEBI:83144"/>
        <dbReference type="ChEBI" id="CHEBI:456215"/>
        <dbReference type="EC" id="6.3.4.15"/>
    </reaction>
</comment>
<dbReference type="InterPro" id="IPR003142">
    <property type="entry name" value="BPL_C"/>
</dbReference>
<accession>A0A0R2FR09</accession>
<dbReference type="GO" id="GO:0004077">
    <property type="term" value="F:biotin--[biotin carboxyl-carrier protein] ligase activity"/>
    <property type="evidence" value="ECO:0007669"/>
    <property type="project" value="UniProtKB-UniRule"/>
</dbReference>
<dbReference type="HAMAP" id="MF_00978">
    <property type="entry name" value="Bifunct_BirA"/>
    <property type="match status" value="1"/>
</dbReference>
<comment type="function">
    <text evidence="3">Acts both as a biotin--[acetyl-CoA-carboxylase] ligase and a repressor.</text>
</comment>
<dbReference type="GO" id="GO:0016740">
    <property type="term" value="F:transferase activity"/>
    <property type="evidence" value="ECO:0007669"/>
    <property type="project" value="UniProtKB-ARBA"/>
</dbReference>
<reference evidence="5 6" key="1">
    <citation type="journal article" date="2015" name="Genome Announc.">
        <title>Expanding the biotechnology potential of lactobacilli through comparative genomics of 213 strains and associated genera.</title>
        <authorList>
            <person name="Sun Z."/>
            <person name="Harris H.M."/>
            <person name="McCann A."/>
            <person name="Guo C."/>
            <person name="Argimon S."/>
            <person name="Zhang W."/>
            <person name="Yang X."/>
            <person name="Jeffery I.B."/>
            <person name="Cooney J.C."/>
            <person name="Kagawa T.F."/>
            <person name="Liu W."/>
            <person name="Song Y."/>
            <person name="Salvetti E."/>
            <person name="Wrobel A."/>
            <person name="Rasinkangas P."/>
            <person name="Parkhill J."/>
            <person name="Rea M.C."/>
            <person name="O'Sullivan O."/>
            <person name="Ritari J."/>
            <person name="Douillard F.P."/>
            <person name="Paul Ross R."/>
            <person name="Yang R."/>
            <person name="Briner A.E."/>
            <person name="Felis G.E."/>
            <person name="de Vos W.M."/>
            <person name="Barrangou R."/>
            <person name="Klaenhammer T.R."/>
            <person name="Caufield P.W."/>
            <person name="Cui Y."/>
            <person name="Zhang H."/>
            <person name="O'Toole P.W."/>
        </authorList>
    </citation>
    <scope>NUCLEOTIDE SEQUENCE [LARGE SCALE GENOMIC DNA]</scope>
    <source>
        <strain evidence="5 6">ATCC 27304</strain>
    </source>
</reference>
<comment type="similarity">
    <text evidence="3">Belongs to the biotin--protein ligase family.</text>
</comment>
<dbReference type="CDD" id="cd16442">
    <property type="entry name" value="BPL"/>
    <property type="match status" value="1"/>
</dbReference>
<dbReference type="SUPFAM" id="SSF46785">
    <property type="entry name" value="Winged helix' DNA-binding domain"/>
    <property type="match status" value="1"/>
</dbReference>
<dbReference type="InterPro" id="IPR013196">
    <property type="entry name" value="HTH_11"/>
</dbReference>
<organism evidence="5 6">
    <name type="scientific">Liquorilactobacillus mali</name>
    <dbReference type="NCBI Taxonomy" id="1618"/>
    <lineage>
        <taxon>Bacteria</taxon>
        <taxon>Bacillati</taxon>
        <taxon>Bacillota</taxon>
        <taxon>Bacilli</taxon>
        <taxon>Lactobacillales</taxon>
        <taxon>Lactobacillaceae</taxon>
        <taxon>Liquorilactobacillus</taxon>
    </lineage>
</organism>
<dbReference type="GO" id="GO:0005524">
    <property type="term" value="F:ATP binding"/>
    <property type="evidence" value="ECO:0007669"/>
    <property type="project" value="UniProtKB-UniRule"/>
</dbReference>
<dbReference type="STRING" id="1618.IV36_GL001128"/>
<feature type="binding site" evidence="3">
    <location>
        <begin position="94"/>
        <end position="96"/>
    </location>
    <ligand>
        <name>biotin</name>
        <dbReference type="ChEBI" id="CHEBI:57586"/>
    </ligand>
</feature>
<comment type="caution">
    <text evidence="5">The sequence shown here is derived from an EMBL/GenBank/DDBJ whole genome shotgun (WGS) entry which is preliminary data.</text>
</comment>
<feature type="binding site" evidence="3">
    <location>
        <position position="119"/>
    </location>
    <ligand>
        <name>biotin</name>
        <dbReference type="ChEBI" id="CHEBI:57586"/>
    </ligand>
</feature>
<keyword evidence="3" id="KW-0238">DNA-binding</keyword>
<sequence length="326" mass="36377">MAHFMNNTQKVLELLSDSTNYLSGEKIASEVGISRTAVWKIVKNLQDLGYPIKSKMHSGYYYEDNNKLNEFIIKKNLPTNLKNIAFELHDSLNSTNIRAKEISASQVDSQPLIIISDQQTGGYGRYGRSFSSPKTTGIYMSILLKTQSEELNPGLLTTATALAVARTIEKNLGVATQIKWVNDVLVNQKKVVGILTEAVSDIESGSINQVIIGIGINYLSDISLFPPKIQERVGTLREYVEQSHLSRNYFIAQLLGEFFTLYSDYQSGDFIDEYKEKSYLIGKKVTITQGEKRVNGVVADIDKKGRLVLQDGTILYSGEVTKVRLA</sequence>
<dbReference type="GO" id="GO:0003677">
    <property type="term" value="F:DNA binding"/>
    <property type="evidence" value="ECO:0007669"/>
    <property type="project" value="UniProtKB-UniRule"/>
</dbReference>
<dbReference type="Pfam" id="PF08279">
    <property type="entry name" value="HTH_11"/>
    <property type="match status" value="1"/>
</dbReference>
<dbReference type="SUPFAM" id="SSF55681">
    <property type="entry name" value="Class II aaRS and biotin synthetases"/>
    <property type="match status" value="1"/>
</dbReference>
<dbReference type="Gene3D" id="1.10.10.10">
    <property type="entry name" value="Winged helix-like DNA-binding domain superfamily/Winged helix DNA-binding domain"/>
    <property type="match status" value="1"/>
</dbReference>
<keyword evidence="3" id="KW-0547">Nucleotide-binding</keyword>
<evidence type="ECO:0000313" key="6">
    <source>
        <dbReference type="Proteomes" id="UP000051727"/>
    </source>
</evidence>
<keyword evidence="3" id="KW-0678">Repressor</keyword>
<dbReference type="GO" id="GO:0006355">
    <property type="term" value="P:regulation of DNA-templated transcription"/>
    <property type="evidence" value="ECO:0007669"/>
    <property type="project" value="UniProtKB-UniRule"/>
</dbReference>
<feature type="DNA-binding region" description="H-T-H motif" evidence="3">
    <location>
        <begin position="24"/>
        <end position="43"/>
    </location>
</feature>
<keyword evidence="2 3" id="KW-0092">Biotin</keyword>
<dbReference type="InterPro" id="IPR004143">
    <property type="entry name" value="BPL_LPL_catalytic"/>
</dbReference>
<dbReference type="GO" id="GO:0009249">
    <property type="term" value="P:protein lipoylation"/>
    <property type="evidence" value="ECO:0007669"/>
    <property type="project" value="UniProtKB-ARBA"/>
</dbReference>
<dbReference type="AlphaFoldDB" id="A0A0R2FR09"/>